<gene>
    <name evidence="1" type="ORF">LWC34_48090</name>
</gene>
<accession>A0ABS8ZTE8</accession>
<comment type="caution">
    <text evidence="1">The sequence shown here is derived from an EMBL/GenBank/DDBJ whole genome shotgun (WGS) entry which is preliminary data.</text>
</comment>
<protein>
    <submittedName>
        <fullName evidence="1">Uncharacterized protein</fullName>
    </submittedName>
</protein>
<organism evidence="1 2">
    <name type="scientific">Kibdelosporangium philippinense</name>
    <dbReference type="NCBI Taxonomy" id="211113"/>
    <lineage>
        <taxon>Bacteria</taxon>
        <taxon>Bacillati</taxon>
        <taxon>Actinomycetota</taxon>
        <taxon>Actinomycetes</taxon>
        <taxon>Pseudonocardiales</taxon>
        <taxon>Pseudonocardiaceae</taxon>
        <taxon>Kibdelosporangium</taxon>
    </lineage>
</organism>
<dbReference type="EMBL" id="JAJVCN010000004">
    <property type="protein sequence ID" value="MCE7010513.1"/>
    <property type="molecule type" value="Genomic_DNA"/>
</dbReference>
<dbReference type="RefSeq" id="WP_233732454.1">
    <property type="nucleotide sequence ID" value="NZ_JAJVCN010000004.1"/>
</dbReference>
<dbReference type="Proteomes" id="UP001521150">
    <property type="component" value="Unassembled WGS sequence"/>
</dbReference>
<dbReference type="Gene3D" id="3.20.20.80">
    <property type="entry name" value="Glycosidases"/>
    <property type="match status" value="1"/>
</dbReference>
<evidence type="ECO:0000313" key="1">
    <source>
        <dbReference type="EMBL" id="MCE7010513.1"/>
    </source>
</evidence>
<evidence type="ECO:0000313" key="2">
    <source>
        <dbReference type="Proteomes" id="UP001521150"/>
    </source>
</evidence>
<proteinExistence type="predicted"/>
<sequence>MSASSSSVALRCPSAHKWGKPITILEFGCCTYPSASERGAGSYDIVDYTQDPPVIKAGFVRDERVQAERITRMLRIFAAEGIPAHIYTFINPEAPHSPVRQRELGIGAFSLVKVVREQYADSYSPYRWEPKEAFHAVARYNA</sequence>
<name>A0ABS8ZTE8_9PSEU</name>
<keyword evidence="2" id="KW-1185">Reference proteome</keyword>
<reference evidence="1 2" key="1">
    <citation type="submission" date="2021-12" db="EMBL/GenBank/DDBJ databases">
        <title>Genome sequence of Kibdelosporangium philippinense ATCC 49844.</title>
        <authorList>
            <person name="Fedorov E.A."/>
            <person name="Omeragic M."/>
            <person name="Shalygina K.F."/>
            <person name="Maclea K.S."/>
        </authorList>
    </citation>
    <scope>NUCLEOTIDE SEQUENCE [LARGE SCALE GENOMIC DNA]</scope>
    <source>
        <strain evidence="1 2">ATCC 49844</strain>
    </source>
</reference>